<dbReference type="eggNOG" id="KOG0469">
    <property type="taxonomic scope" value="Eukaryota"/>
</dbReference>
<evidence type="ECO:0000313" key="1">
    <source>
        <dbReference type="EnsemblMetazoa" id="Aqu2.1.11177_001"/>
    </source>
</evidence>
<protein>
    <submittedName>
        <fullName evidence="1">Uncharacterized protein</fullName>
    </submittedName>
</protein>
<name>A0A1X7T9U1_AMPQE</name>
<organism evidence="1">
    <name type="scientific">Amphimedon queenslandica</name>
    <name type="common">Sponge</name>
    <dbReference type="NCBI Taxonomy" id="400682"/>
    <lineage>
        <taxon>Eukaryota</taxon>
        <taxon>Metazoa</taxon>
        <taxon>Porifera</taxon>
        <taxon>Demospongiae</taxon>
        <taxon>Heteroscleromorpha</taxon>
        <taxon>Haplosclerida</taxon>
        <taxon>Niphatidae</taxon>
        <taxon>Amphimedon</taxon>
    </lineage>
</organism>
<dbReference type="AlphaFoldDB" id="A0A1X7T9U1"/>
<dbReference type="InParanoid" id="A0A1X7T9U1"/>
<sequence length="116" mass="13201">MALRMKVSDTVITIDENEELSAGSSVKTTGEILEWIRRRLDGQLVAIGSGLWDYGDYWLRKFVPVVLYCETVSAKSSIICLSKSPNKHNRLLIKYCPFPNKLAEVIIRVMLIIKRS</sequence>
<reference evidence="1" key="1">
    <citation type="submission" date="2017-05" db="UniProtKB">
        <authorList>
            <consortium name="EnsemblMetazoa"/>
        </authorList>
    </citation>
    <scope>IDENTIFICATION</scope>
</reference>
<dbReference type="InterPro" id="IPR020568">
    <property type="entry name" value="Ribosomal_Su5_D2-typ_SF"/>
</dbReference>
<dbReference type="SUPFAM" id="SSF54211">
    <property type="entry name" value="Ribosomal protein S5 domain 2-like"/>
    <property type="match status" value="1"/>
</dbReference>
<accession>A0A1X7T9U1</accession>
<dbReference type="STRING" id="400682.A0A1X7T9U1"/>
<dbReference type="EnsemblMetazoa" id="Aqu2.1.11177_001">
    <property type="protein sequence ID" value="Aqu2.1.11177_001"/>
    <property type="gene ID" value="Aqu2.1.11177"/>
</dbReference>
<proteinExistence type="predicted"/>